<feature type="compositionally biased region" description="Low complexity" evidence="6">
    <location>
        <begin position="75"/>
        <end position="95"/>
    </location>
</feature>
<dbReference type="PANTHER" id="PTHR10015:SF427">
    <property type="entry name" value="HEAT SHOCK FACTOR PROTEIN"/>
    <property type="match status" value="1"/>
</dbReference>
<dbReference type="SUPFAM" id="SSF46785">
    <property type="entry name" value="Winged helix' DNA-binding domain"/>
    <property type="match status" value="1"/>
</dbReference>
<proteinExistence type="inferred from homology"/>
<dbReference type="GO" id="GO:0043565">
    <property type="term" value="F:sequence-specific DNA binding"/>
    <property type="evidence" value="ECO:0007669"/>
    <property type="project" value="InterPro"/>
</dbReference>
<evidence type="ECO:0000256" key="3">
    <source>
        <dbReference type="ARBA" id="ARBA00023125"/>
    </source>
</evidence>
<reference evidence="8 9" key="1">
    <citation type="journal article" date="2012" name="Eukaryot. Cell">
        <title>Genome sequence of the Trichosporon asahii environmental strain CBS 8904.</title>
        <authorList>
            <person name="Yang R.Y."/>
            <person name="Li H.T."/>
            <person name="Zhu H."/>
            <person name="Zhou G.P."/>
            <person name="Wang M."/>
            <person name="Wang L."/>
        </authorList>
    </citation>
    <scope>NUCLEOTIDE SEQUENCE [LARGE SCALE GENOMIC DNA]</scope>
    <source>
        <strain evidence="8 9">CBS 8904</strain>
    </source>
</reference>
<evidence type="ECO:0000256" key="5">
    <source>
        <dbReference type="RuleBase" id="RU004020"/>
    </source>
</evidence>
<evidence type="ECO:0000256" key="2">
    <source>
        <dbReference type="ARBA" id="ARBA00006403"/>
    </source>
</evidence>
<evidence type="ECO:0000256" key="6">
    <source>
        <dbReference type="SAM" id="MobiDB-lite"/>
    </source>
</evidence>
<feature type="compositionally biased region" description="Polar residues" evidence="6">
    <location>
        <begin position="98"/>
        <end position="108"/>
    </location>
</feature>
<keyword evidence="9" id="KW-1185">Reference proteome</keyword>
<comment type="similarity">
    <text evidence="2 5">Belongs to the HSF family.</text>
</comment>
<feature type="region of interest" description="Disordered" evidence="6">
    <location>
        <begin position="800"/>
        <end position="935"/>
    </location>
</feature>
<dbReference type="OMA" id="NTHTGMS"/>
<feature type="region of interest" description="Disordered" evidence="6">
    <location>
        <begin position="557"/>
        <end position="577"/>
    </location>
</feature>
<evidence type="ECO:0000313" key="9">
    <source>
        <dbReference type="Proteomes" id="UP000006757"/>
    </source>
</evidence>
<dbReference type="STRING" id="1220162.K1VYK4"/>
<dbReference type="Proteomes" id="UP000006757">
    <property type="component" value="Unassembled WGS sequence"/>
</dbReference>
<accession>K1VYK4</accession>
<dbReference type="PANTHER" id="PTHR10015">
    <property type="entry name" value="HEAT SHOCK TRANSCRIPTION FACTOR"/>
    <property type="match status" value="1"/>
</dbReference>
<dbReference type="EMBL" id="AMBO01000218">
    <property type="protein sequence ID" value="EKD04612.1"/>
    <property type="molecule type" value="Genomic_DNA"/>
</dbReference>
<evidence type="ECO:0000256" key="1">
    <source>
        <dbReference type="ARBA" id="ARBA00004123"/>
    </source>
</evidence>
<feature type="region of interest" description="Disordered" evidence="6">
    <location>
        <begin position="20"/>
        <end position="48"/>
    </location>
</feature>
<feature type="compositionally biased region" description="Polar residues" evidence="6">
    <location>
        <begin position="134"/>
        <end position="147"/>
    </location>
</feature>
<dbReference type="Gene3D" id="1.10.10.10">
    <property type="entry name" value="Winged helix-like DNA-binding domain superfamily/Winged helix DNA-binding domain"/>
    <property type="match status" value="1"/>
</dbReference>
<keyword evidence="4" id="KW-0539">Nucleus</keyword>
<name>K1VYK4_TRIAC</name>
<feature type="region of interest" description="Disordered" evidence="6">
    <location>
        <begin position="63"/>
        <end position="108"/>
    </location>
</feature>
<dbReference type="InParanoid" id="K1VYK4"/>
<comment type="subcellular location">
    <subcellularLocation>
        <location evidence="1">Nucleus</location>
    </subcellularLocation>
</comment>
<dbReference type="GO" id="GO:0005634">
    <property type="term" value="C:nucleus"/>
    <property type="evidence" value="ECO:0007669"/>
    <property type="project" value="UniProtKB-SubCell"/>
</dbReference>
<evidence type="ECO:0000259" key="7">
    <source>
        <dbReference type="SMART" id="SM00415"/>
    </source>
</evidence>
<dbReference type="PRINTS" id="PR00056">
    <property type="entry name" value="HSFDOMAIN"/>
</dbReference>
<protein>
    <recommendedName>
        <fullName evidence="7">HSF-type DNA-binding domain-containing protein</fullName>
    </recommendedName>
</protein>
<sequence length="935" mass="97252">MSCALISNLATPDLLMKGEYDLAGKPQPEGHGASSTGAGAGHEPTSTGLANLLSTAAPAVQAGSQVPSASPSITSASLHTSTPVSSSMSVASAPPGTAVSTASSSYTMNGDSKSMLATGTPILGHSGSAFSGSANGVNASGTSSPIKTPQPRWVGAPNVHSHSSSMGTAESLELPTSKFQYGSTMLPGIPQQPLFDYSHLPQQQPQSQVHRPWDTTMATGPLHGSHAQQASLGMPGRPGGGLGGPSASGAGGALRAFGTTSDFFTPRGLDPSSGMLGGAPGVMPGVPGAGPSTMAGATSSSLLHPLPQQMAQVDPYCYPALQQPLPPPVRMPKKGKNHKKADGKQPTFLTKLYDLLDRQEYHHIIRWDDTGEMIIIERPDELAEKILPMVYRQSRFASFSRQLNIYGWMRKVSLRHVESGIHDPDASTWSHPFLRRSSTKEDILGFKRRVPPRPSQAQKNAQRIAAEMNSSDSDSFVGPPSAVDPYAGLLGGLDENKPVFQFGHGPENIKLPKYIPTRAPFETITRTNYGPEPTPATQGPPLPEAYPLAFAIDRKDSSSSRRYSMPTNLSRSGIPEGRPILKDLKDISMTNSFAPSSAPATAGTFSMHSVSSFGPGSRAGSDASVGSVASFASTTFSPNASMANLGIEDQYAIEEDDFLRGSAEQPQYRVDDVSSWSRRGMGLLGQGMRPSPPMQFYGFVDPKMTNNVGPVNFGAGSVPGMLPTGMQMPGGMPGTVNPSTGNMMGASVPMSINVGVMGEKGQPATPPSTVSPGVYQKGFNLPWSSPKEGVVTGGVGVAGVGRSSPALSSKKERRQSLTSPYSTNSPPRGHTGVVRGVGGNNKRDSLPNIPIGSVPGLGQSPAQQHVQPGAGQAGQQPASGHTGAGHSAGHSAAHSGTTTDDEGLPSASLDRPPLFQGQLEMDAASVHTKEISATE</sequence>
<dbReference type="GO" id="GO:0003700">
    <property type="term" value="F:DNA-binding transcription factor activity"/>
    <property type="evidence" value="ECO:0007669"/>
    <property type="project" value="InterPro"/>
</dbReference>
<keyword evidence="3" id="KW-0238">DNA-binding</keyword>
<feature type="compositionally biased region" description="Low complexity" evidence="6">
    <location>
        <begin position="861"/>
        <end position="898"/>
    </location>
</feature>
<feature type="compositionally biased region" description="Polar residues" evidence="6">
    <location>
        <begin position="63"/>
        <end position="74"/>
    </location>
</feature>
<feature type="domain" description="HSF-type DNA-binding" evidence="7">
    <location>
        <begin position="344"/>
        <end position="449"/>
    </location>
</feature>
<evidence type="ECO:0000313" key="8">
    <source>
        <dbReference type="EMBL" id="EKD04612.1"/>
    </source>
</evidence>
<feature type="compositionally biased region" description="Polar residues" evidence="6">
    <location>
        <begin position="816"/>
        <end position="826"/>
    </location>
</feature>
<dbReference type="Pfam" id="PF00447">
    <property type="entry name" value="HSF_DNA-bind"/>
    <property type="match status" value="1"/>
</dbReference>
<gene>
    <name evidence="8" type="ORF">A1Q2_01072</name>
</gene>
<feature type="region of interest" description="Disordered" evidence="6">
    <location>
        <begin position="450"/>
        <end position="478"/>
    </location>
</feature>
<evidence type="ECO:0000256" key="4">
    <source>
        <dbReference type="ARBA" id="ARBA00023242"/>
    </source>
</evidence>
<dbReference type="InterPro" id="IPR036390">
    <property type="entry name" value="WH_DNA-bd_sf"/>
</dbReference>
<dbReference type="AlphaFoldDB" id="K1VYK4"/>
<comment type="caution">
    <text evidence="8">The sequence shown here is derived from an EMBL/GenBank/DDBJ whole genome shotgun (WGS) entry which is preliminary data.</text>
</comment>
<dbReference type="SMART" id="SM00415">
    <property type="entry name" value="HSF"/>
    <property type="match status" value="1"/>
</dbReference>
<dbReference type="eggNOG" id="KOG0627">
    <property type="taxonomic scope" value="Eukaryota"/>
</dbReference>
<dbReference type="InterPro" id="IPR036388">
    <property type="entry name" value="WH-like_DNA-bd_sf"/>
</dbReference>
<organism evidence="8 9">
    <name type="scientific">Trichosporon asahii var. asahii (strain CBS 8904)</name>
    <name type="common">Yeast</name>
    <dbReference type="NCBI Taxonomy" id="1220162"/>
    <lineage>
        <taxon>Eukaryota</taxon>
        <taxon>Fungi</taxon>
        <taxon>Dikarya</taxon>
        <taxon>Basidiomycota</taxon>
        <taxon>Agaricomycotina</taxon>
        <taxon>Tremellomycetes</taxon>
        <taxon>Trichosporonales</taxon>
        <taxon>Trichosporonaceae</taxon>
        <taxon>Trichosporon</taxon>
    </lineage>
</organism>
<dbReference type="OrthoDB" id="432483at2759"/>
<feature type="region of interest" description="Disordered" evidence="6">
    <location>
        <begin position="134"/>
        <end position="170"/>
    </location>
</feature>
<dbReference type="HOGENOM" id="CLU_312648_0_0_1"/>
<dbReference type="InterPro" id="IPR000232">
    <property type="entry name" value="HSF_DNA-bd"/>
</dbReference>